<reference evidence="4 5" key="1">
    <citation type="journal article" date="2020" name="IScience">
        <title>Genome Sequencing of the Endangered Kingdonia uniflora (Circaeasteraceae, Ranunculales) Reveals Potential Mechanisms of Evolutionary Specialization.</title>
        <authorList>
            <person name="Sun Y."/>
            <person name="Deng T."/>
            <person name="Zhang A."/>
            <person name="Moore M.J."/>
            <person name="Landis J.B."/>
            <person name="Lin N."/>
            <person name="Zhang H."/>
            <person name="Zhang X."/>
            <person name="Huang J."/>
            <person name="Zhang X."/>
            <person name="Sun H."/>
            <person name="Wang H."/>
        </authorList>
    </citation>
    <scope>NUCLEOTIDE SEQUENCE [LARGE SCALE GENOMIC DNA]</scope>
    <source>
        <strain evidence="4">TB1705</strain>
        <tissue evidence="4">Leaf</tissue>
    </source>
</reference>
<evidence type="ECO:0000313" key="5">
    <source>
        <dbReference type="Proteomes" id="UP000541444"/>
    </source>
</evidence>
<feature type="domain" description="CBS" evidence="3">
    <location>
        <begin position="96"/>
        <end position="157"/>
    </location>
</feature>
<evidence type="ECO:0000256" key="1">
    <source>
        <dbReference type="ARBA" id="ARBA00023122"/>
    </source>
</evidence>
<dbReference type="InterPro" id="IPR051257">
    <property type="entry name" value="Diverse_CBS-Domain"/>
</dbReference>
<gene>
    <name evidence="4" type="ORF">GIB67_005533</name>
</gene>
<evidence type="ECO:0000259" key="3">
    <source>
        <dbReference type="PROSITE" id="PS51371"/>
    </source>
</evidence>
<dbReference type="CDD" id="cd04623">
    <property type="entry name" value="CBS_pair_bac_euk"/>
    <property type="match status" value="1"/>
</dbReference>
<evidence type="ECO:0000313" key="4">
    <source>
        <dbReference type="EMBL" id="KAF6166671.1"/>
    </source>
</evidence>
<feature type="domain" description="CBS" evidence="3">
    <location>
        <begin position="164"/>
        <end position="221"/>
    </location>
</feature>
<sequence length="234" mass="26389">MHQPLQYIFRVRTKLKWPTCVSTISCLLYLSRFIKGGEMQGISRAVRSSTKTFPHAIIRNSYVRDKCIVTSSSMLQSRGLENTTVAEILKTKGEEKDSSLFSCCTDDTVYDAVKHMTLNNIGSLVVVKPGEQKLIAGIITERDYLRKIIVQGRHSKTTRVGEIMTEENNLITVTSDTNILQAMKLMTEKKIRHMPVIDGKIVGMISIIDVVRAVVEQQNEEVANLKGFIKGDYY</sequence>
<dbReference type="InterPro" id="IPR000644">
    <property type="entry name" value="CBS_dom"/>
</dbReference>
<dbReference type="OrthoDB" id="418595at2759"/>
<accession>A0A7J7NHF1</accession>
<protein>
    <recommendedName>
        <fullName evidence="3">CBS domain-containing protein</fullName>
    </recommendedName>
</protein>
<dbReference type="Gene3D" id="3.10.580.10">
    <property type="entry name" value="CBS-domain"/>
    <property type="match status" value="1"/>
</dbReference>
<dbReference type="PROSITE" id="PS51371">
    <property type="entry name" value="CBS"/>
    <property type="match status" value="2"/>
</dbReference>
<keyword evidence="1 2" id="KW-0129">CBS domain</keyword>
<dbReference type="Pfam" id="PF00571">
    <property type="entry name" value="CBS"/>
    <property type="match status" value="2"/>
</dbReference>
<dbReference type="PANTHER" id="PTHR43080:SF12">
    <property type="entry name" value="CYSTATHIONINE BETA-SYNTHASE (CBS) FAMILY PROTEIN"/>
    <property type="match status" value="1"/>
</dbReference>
<comment type="caution">
    <text evidence="4">The sequence shown here is derived from an EMBL/GenBank/DDBJ whole genome shotgun (WGS) entry which is preliminary data.</text>
</comment>
<proteinExistence type="predicted"/>
<organism evidence="4 5">
    <name type="scientific">Kingdonia uniflora</name>
    <dbReference type="NCBI Taxonomy" id="39325"/>
    <lineage>
        <taxon>Eukaryota</taxon>
        <taxon>Viridiplantae</taxon>
        <taxon>Streptophyta</taxon>
        <taxon>Embryophyta</taxon>
        <taxon>Tracheophyta</taxon>
        <taxon>Spermatophyta</taxon>
        <taxon>Magnoliopsida</taxon>
        <taxon>Ranunculales</taxon>
        <taxon>Circaeasteraceae</taxon>
        <taxon>Kingdonia</taxon>
    </lineage>
</organism>
<dbReference type="InterPro" id="IPR044725">
    <property type="entry name" value="CBSX3_CBS_dom"/>
</dbReference>
<dbReference type="SMART" id="SM00116">
    <property type="entry name" value="CBS"/>
    <property type="match status" value="2"/>
</dbReference>
<dbReference type="SUPFAM" id="SSF54631">
    <property type="entry name" value="CBS-domain pair"/>
    <property type="match status" value="1"/>
</dbReference>
<dbReference type="Proteomes" id="UP000541444">
    <property type="component" value="Unassembled WGS sequence"/>
</dbReference>
<keyword evidence="5" id="KW-1185">Reference proteome</keyword>
<name>A0A7J7NHF1_9MAGN</name>
<dbReference type="EMBL" id="JACGCM010000786">
    <property type="protein sequence ID" value="KAF6166671.1"/>
    <property type="molecule type" value="Genomic_DNA"/>
</dbReference>
<dbReference type="AlphaFoldDB" id="A0A7J7NHF1"/>
<dbReference type="PANTHER" id="PTHR43080">
    <property type="entry name" value="CBS DOMAIN-CONTAINING PROTEIN CBSX3, MITOCHONDRIAL"/>
    <property type="match status" value="1"/>
</dbReference>
<dbReference type="InterPro" id="IPR046342">
    <property type="entry name" value="CBS_dom_sf"/>
</dbReference>
<evidence type="ECO:0000256" key="2">
    <source>
        <dbReference type="PROSITE-ProRule" id="PRU00703"/>
    </source>
</evidence>